<accession>A0AAE9YIG7</accession>
<dbReference type="Proteomes" id="UP000032568">
    <property type="component" value="Chromosome"/>
</dbReference>
<feature type="transmembrane region" description="Helical" evidence="1">
    <location>
        <begin position="333"/>
        <end position="354"/>
    </location>
</feature>
<keyword evidence="1" id="KW-0812">Transmembrane</keyword>
<dbReference type="PANTHER" id="PTHR32063">
    <property type="match status" value="1"/>
</dbReference>
<feature type="transmembrane region" description="Helical" evidence="1">
    <location>
        <begin position="914"/>
        <end position="935"/>
    </location>
</feature>
<dbReference type="Pfam" id="PF00873">
    <property type="entry name" value="ACR_tran"/>
    <property type="match status" value="1"/>
</dbReference>
<dbReference type="InterPro" id="IPR027463">
    <property type="entry name" value="AcrB_DN_DC_subdom"/>
</dbReference>
<feature type="transmembrane region" description="Helical" evidence="1">
    <location>
        <begin position="888"/>
        <end position="908"/>
    </location>
</feature>
<evidence type="ECO:0000256" key="1">
    <source>
        <dbReference type="SAM" id="Phobius"/>
    </source>
</evidence>
<dbReference type="RefSeq" id="WP_044834626.1">
    <property type="nucleotide sequence ID" value="NZ_CP059735.1"/>
</dbReference>
<organism evidence="2 3">
    <name type="scientific">Thalassomonas actiniarum</name>
    <dbReference type="NCBI Taxonomy" id="485447"/>
    <lineage>
        <taxon>Bacteria</taxon>
        <taxon>Pseudomonadati</taxon>
        <taxon>Pseudomonadota</taxon>
        <taxon>Gammaproteobacteria</taxon>
        <taxon>Alteromonadales</taxon>
        <taxon>Colwelliaceae</taxon>
        <taxon>Thalassomonas</taxon>
    </lineage>
</organism>
<proteinExistence type="predicted"/>
<dbReference type="Gene3D" id="3.30.70.1320">
    <property type="entry name" value="Multidrug efflux transporter AcrB pore domain like"/>
    <property type="match status" value="1"/>
</dbReference>
<reference evidence="2 3" key="2">
    <citation type="journal article" date="2022" name="Mar. Drugs">
        <title>Bioassay-Guided Fractionation Leads to the Detection of Cholic Acid Generated by the Rare Thalassomonas sp.</title>
        <authorList>
            <person name="Pheiffer F."/>
            <person name="Schneider Y.K."/>
            <person name="Hansen E.H."/>
            <person name="Andersen J.H."/>
            <person name="Isaksson J."/>
            <person name="Busche T."/>
            <person name="R C."/>
            <person name="Kalinowski J."/>
            <person name="Zyl L.V."/>
            <person name="Trindade M."/>
        </authorList>
    </citation>
    <scope>NUCLEOTIDE SEQUENCE [LARGE SCALE GENOMIC DNA]</scope>
    <source>
        <strain evidence="2 3">A5K-106</strain>
    </source>
</reference>
<keyword evidence="1" id="KW-0472">Membrane</keyword>
<dbReference type="PRINTS" id="PR00702">
    <property type="entry name" value="ACRIFLAVINRP"/>
</dbReference>
<feature type="transmembrane region" description="Helical" evidence="1">
    <location>
        <begin position="529"/>
        <end position="549"/>
    </location>
</feature>
<feature type="transmembrane region" description="Helical" evidence="1">
    <location>
        <begin position="861"/>
        <end position="881"/>
    </location>
</feature>
<protein>
    <submittedName>
        <fullName evidence="2">Efflux RND transporter permease subunit</fullName>
    </submittedName>
</protein>
<feature type="transmembrane region" description="Helical" evidence="1">
    <location>
        <begin position="464"/>
        <end position="491"/>
    </location>
</feature>
<reference evidence="2 3" key="1">
    <citation type="journal article" date="2015" name="Genome Announc.">
        <title>Draft Genome Sequences of Marine Isolates of Thalassomonas viridans and Thalassomonas actiniarum.</title>
        <authorList>
            <person name="Olonade I."/>
            <person name="van Zyl L.J."/>
            <person name="Trindade M."/>
        </authorList>
    </citation>
    <scope>NUCLEOTIDE SEQUENCE [LARGE SCALE GENOMIC DNA]</scope>
    <source>
        <strain evidence="2 3">A5K-106</strain>
    </source>
</reference>
<sequence length="1026" mass="113072">MSVAEYFIKNKVISWMFTLILLLGGTFSYLGLGQLEDPEFTIKDALVITSYPGATPLQVEEEVSYLIEKQILTLPYVDEIKSINSRGLSQITVTMKNQYGAEELPQIWDELRRKVNDLSPQLPPGVGTPRVIDDFGDVYGIMWAVTGEGFAYNDLKDYVDFLKRDIELVDGVSKVSIAGEQQEVVYIEVSANKMASLGISPDTIYSLLTSQNTVQAAGAIHGGTEYIYVHPTGEYSSVKALEDLLITSSGSNKLIYLKDVATVSKGYKEVPDNLINFDGKQAINVAISFASGVNVVKVGEAIDKRLAQLEQFRPAGINIGVIYDQPKEVDKSVGAFVLNLVEAVAIVVVVLLVFMGLKSGLLIGLILLLTVLGTFLFMKWFAIDLQRISLGALIIALGMLVDNAIVVVEGILIGQSKGQKKLEAAKAIVGQTIWPLLGATVIAIVAFAPIGLSPDATGEFAGTLFWVLFISLFISWITAITLTPFFAHLLFKETPEQNGDKKEAQADPYQGAFFTFYKGLLDICLRFKALTMLVVIGLFVLSVWGYGLVKQAFFPPSTTPIFLIDLWMPQGTDIRDTAAISDIIEQELLTYEQVEHVTATVGKGAQRFMLTYDAERSYAAYAQLLVRVKNSEVIVPTMELAQTYVDGNHPQLMTKFKRLEIGPSPSAKVEAEFTGPDADVLRQLAAQAIDVFHQAGGTVNVRHNWRERTKVFQPHFNETQARRLGITRQDVDDMLQMNLSGLTIGLYREGTSLLPIITRLSASERESAVESLRIWSPIYQQLIPIRQVIDDAVIIWEDPLIQRRDRKRMITVMMDPDFKTGETATSLRNRVIRQIEAIDLPVGYALSWGGEYADSSEASSAIFSSLPMGYLVMFLITVFLFNAVKKPLVIWACVPLALIGIVAGLLILKKPFGFMALLGMLSLSGMLLKNGIVLLDQINIEMHKGLEPYEAVFISAVSRVRPVCMAAITTILGMLPLLLDAFFESMAAVVMFGLGVATILTLIVVPVLFCLFHGVKYRPLAEFNSV</sequence>
<dbReference type="SUPFAM" id="SSF82866">
    <property type="entry name" value="Multidrug efflux transporter AcrB transmembrane domain"/>
    <property type="match status" value="2"/>
</dbReference>
<feature type="transmembrane region" description="Helical" evidence="1">
    <location>
        <begin position="989"/>
        <end position="1012"/>
    </location>
</feature>
<dbReference type="InterPro" id="IPR001036">
    <property type="entry name" value="Acrflvin-R"/>
</dbReference>
<dbReference type="AlphaFoldDB" id="A0AAE9YIG7"/>
<dbReference type="SUPFAM" id="SSF82714">
    <property type="entry name" value="Multidrug efflux transporter AcrB TolC docking domain, DN and DC subdomains"/>
    <property type="match status" value="2"/>
</dbReference>
<dbReference type="Gene3D" id="3.30.2090.10">
    <property type="entry name" value="Multidrug efflux transporter AcrB TolC docking domain, DN and DC subdomains"/>
    <property type="match status" value="2"/>
</dbReference>
<gene>
    <name evidence="2" type="ORF">SG35_015015</name>
</gene>
<evidence type="ECO:0000313" key="2">
    <source>
        <dbReference type="EMBL" id="WDD96690.1"/>
    </source>
</evidence>
<feature type="transmembrane region" description="Helical" evidence="1">
    <location>
        <begin position="963"/>
        <end position="983"/>
    </location>
</feature>
<evidence type="ECO:0000313" key="3">
    <source>
        <dbReference type="Proteomes" id="UP000032568"/>
    </source>
</evidence>
<feature type="transmembrane region" description="Helical" evidence="1">
    <location>
        <begin position="433"/>
        <end position="452"/>
    </location>
</feature>
<feature type="transmembrane region" description="Helical" evidence="1">
    <location>
        <begin position="12"/>
        <end position="32"/>
    </location>
</feature>
<dbReference type="Gene3D" id="3.30.70.1440">
    <property type="entry name" value="Multidrug efflux transporter AcrB pore domain"/>
    <property type="match status" value="1"/>
</dbReference>
<keyword evidence="1" id="KW-1133">Transmembrane helix</keyword>
<keyword evidence="3" id="KW-1185">Reference proteome</keyword>
<dbReference type="SUPFAM" id="SSF82693">
    <property type="entry name" value="Multidrug efflux transporter AcrB pore domain, PN1, PN2, PC1 and PC2 subdomains"/>
    <property type="match status" value="2"/>
</dbReference>
<feature type="transmembrane region" description="Helical" evidence="1">
    <location>
        <begin position="388"/>
        <end position="412"/>
    </location>
</feature>
<feature type="transmembrane region" description="Helical" evidence="1">
    <location>
        <begin position="361"/>
        <end position="382"/>
    </location>
</feature>
<dbReference type="PANTHER" id="PTHR32063:SF18">
    <property type="entry name" value="CATION EFFLUX SYSTEM PROTEIN"/>
    <property type="match status" value="1"/>
</dbReference>
<dbReference type="EMBL" id="CP059735">
    <property type="protein sequence ID" value="WDD96690.1"/>
    <property type="molecule type" value="Genomic_DNA"/>
</dbReference>
<dbReference type="GO" id="GO:0042910">
    <property type="term" value="F:xenobiotic transmembrane transporter activity"/>
    <property type="evidence" value="ECO:0007669"/>
    <property type="project" value="TreeGrafter"/>
</dbReference>
<name>A0AAE9YIG7_9GAMM</name>
<dbReference type="Gene3D" id="3.30.70.1430">
    <property type="entry name" value="Multidrug efflux transporter AcrB pore domain"/>
    <property type="match status" value="2"/>
</dbReference>
<dbReference type="Gene3D" id="1.20.1640.10">
    <property type="entry name" value="Multidrug efflux transporter AcrB transmembrane domain"/>
    <property type="match status" value="2"/>
</dbReference>
<dbReference type="GO" id="GO:0005886">
    <property type="term" value="C:plasma membrane"/>
    <property type="evidence" value="ECO:0007669"/>
    <property type="project" value="TreeGrafter"/>
</dbReference>
<dbReference type="KEGG" id="tact:SG35_015015"/>